<proteinExistence type="predicted"/>
<name>A0A238WTC9_9FLAO</name>
<accession>A0A238WTC9</accession>
<evidence type="ECO:0000313" key="2">
    <source>
        <dbReference type="Proteomes" id="UP000198384"/>
    </source>
</evidence>
<dbReference type="AlphaFoldDB" id="A0A238WTC9"/>
<dbReference type="Proteomes" id="UP000198384">
    <property type="component" value="Unassembled WGS sequence"/>
</dbReference>
<organism evidence="1 2">
    <name type="scientific">Lutibacter agarilyticus</name>
    <dbReference type="NCBI Taxonomy" id="1109740"/>
    <lineage>
        <taxon>Bacteria</taxon>
        <taxon>Pseudomonadati</taxon>
        <taxon>Bacteroidota</taxon>
        <taxon>Flavobacteriia</taxon>
        <taxon>Flavobacteriales</taxon>
        <taxon>Flavobacteriaceae</taxon>
        <taxon>Lutibacter</taxon>
    </lineage>
</organism>
<sequence>MKRIVLLIYIVTLVGYAQHSGLDLGVEVNSGISTKSTLPFWATANQYGAIPNSTYGSLNAYVGHAFKNQHKNWDFSYKGSFTGYLATDNLAFVNELYGSVRFRKLILTVGNKNDAVKWQGLSSSNGNFIKSVNARAMPGINLETNGFVTVGFWKDWFSVKANYAEYLMNDDRLVDGTHAHHKSLHFNFKTSETFSFSVGLDDWAQWGGITPNGVQQPEDFNSYLKMVFGAAGGSNANEGDQINALGNHMGNYSIQLNHLGDNFNWHFYWSHPFEDRSGRELMNWPDALYGLAFDLKKNKTFINYIVAEVTYTRNVSGSSPHYIDENGNPVAASGRDQYFKNYIYASGWSYFGKTLGTPYIITEVDENGIATGPDLSYNRFLAFNIGAKGFINKKVPYNMLLSYVHYYAWFDETFETTPTQFSGFAEVDISSLLNWPLGIELGTSFDLSNRLPNNFGGFLKIYKRLAF</sequence>
<keyword evidence="2" id="KW-1185">Reference proteome</keyword>
<protein>
    <submittedName>
        <fullName evidence="1">Capsule assembly protein Wzi</fullName>
    </submittedName>
</protein>
<dbReference type="Gene3D" id="2.40.160.130">
    <property type="entry name" value="Capsule assembly protein Wzi"/>
    <property type="match status" value="1"/>
</dbReference>
<dbReference type="InterPro" id="IPR038636">
    <property type="entry name" value="Wzi_sf"/>
</dbReference>
<reference evidence="1 2" key="1">
    <citation type="submission" date="2017-06" db="EMBL/GenBank/DDBJ databases">
        <authorList>
            <person name="Kim H.J."/>
            <person name="Triplett B.A."/>
        </authorList>
    </citation>
    <scope>NUCLEOTIDE SEQUENCE [LARGE SCALE GENOMIC DNA]</scope>
    <source>
        <strain evidence="1 2">DSM 29150</strain>
    </source>
</reference>
<evidence type="ECO:0000313" key="1">
    <source>
        <dbReference type="EMBL" id="SNR49800.1"/>
    </source>
</evidence>
<dbReference type="OrthoDB" id="596512at2"/>
<gene>
    <name evidence="1" type="ORF">SAMN06265371_1042</name>
</gene>
<dbReference type="RefSeq" id="WP_089381127.1">
    <property type="nucleotide sequence ID" value="NZ_FZNT01000004.1"/>
</dbReference>
<dbReference type="EMBL" id="FZNT01000004">
    <property type="protein sequence ID" value="SNR49800.1"/>
    <property type="molecule type" value="Genomic_DNA"/>
</dbReference>